<evidence type="ECO:0000256" key="1">
    <source>
        <dbReference type="SAM" id="Phobius"/>
    </source>
</evidence>
<organism evidence="2 3">
    <name type="scientific">Hirschia litorea</name>
    <dbReference type="NCBI Taxonomy" id="1199156"/>
    <lineage>
        <taxon>Bacteria</taxon>
        <taxon>Pseudomonadati</taxon>
        <taxon>Pseudomonadota</taxon>
        <taxon>Alphaproteobacteria</taxon>
        <taxon>Hyphomonadales</taxon>
        <taxon>Hyphomonadaceae</taxon>
        <taxon>Hirschia</taxon>
    </lineage>
</organism>
<sequence>MLPKGRTIARAWHKWFGILIGGWLFLLALSGCVITWYGEIDAALNPDWRVAVQEHAPLADIEQILSLADEKFDALHMKLTNYPTEQDNVFLSIGQAERDGESLSVEVFSHPYNGQVLGWRTSGEIDFSKRNIINFFYGLHIDFLLGPWMTTIIGFMGLAWCIDHLFSIYLSIPKLKKWKSAFAISGKLGSLRNWFDMHRSLGMWMIPITFTVALTGTVLAIPTLSHHVVEVFSEPTGRLHYDWKDPAVELTNGRVGEVVEASGIPARDIHSIRYFPYTDAIAIRTYDERDLDDQGRMWSYYRVSTAQYIDQRHDNGSTAGDAFFAWQYPLHSGKAFGLTGRIIVFVSGLMTMFLCGSGWYLWLKRLRK</sequence>
<keyword evidence="1" id="KW-0472">Membrane</keyword>
<comment type="caution">
    <text evidence="2">The sequence shown here is derived from an EMBL/GenBank/DDBJ whole genome shotgun (WGS) entry which is preliminary data.</text>
</comment>
<feature type="transmembrane region" description="Helical" evidence="1">
    <location>
        <begin position="12"/>
        <end position="37"/>
    </location>
</feature>
<proteinExistence type="predicted"/>
<accession>A0ABW2ILK1</accession>
<dbReference type="InterPro" id="IPR005625">
    <property type="entry name" value="PepSY-ass_TM"/>
</dbReference>
<dbReference type="Pfam" id="PF03929">
    <property type="entry name" value="PepSY_TM"/>
    <property type="match status" value="1"/>
</dbReference>
<feature type="transmembrane region" description="Helical" evidence="1">
    <location>
        <begin position="342"/>
        <end position="363"/>
    </location>
</feature>
<keyword evidence="1" id="KW-1133">Transmembrane helix</keyword>
<feature type="transmembrane region" description="Helical" evidence="1">
    <location>
        <begin position="201"/>
        <end position="221"/>
    </location>
</feature>
<evidence type="ECO:0000313" key="3">
    <source>
        <dbReference type="Proteomes" id="UP001596492"/>
    </source>
</evidence>
<dbReference type="PANTHER" id="PTHR34219:SF5">
    <property type="entry name" value="BLR4505 PROTEIN"/>
    <property type="match status" value="1"/>
</dbReference>
<keyword evidence="1" id="KW-0812">Transmembrane</keyword>
<evidence type="ECO:0000313" key="2">
    <source>
        <dbReference type="EMBL" id="MFC7291763.1"/>
    </source>
</evidence>
<dbReference type="PANTHER" id="PTHR34219">
    <property type="entry name" value="IRON-REGULATED INNER MEMBRANE PROTEIN-RELATED"/>
    <property type="match status" value="1"/>
</dbReference>
<dbReference type="RefSeq" id="WP_382167005.1">
    <property type="nucleotide sequence ID" value="NZ_JBHTBR010000005.1"/>
</dbReference>
<dbReference type="Proteomes" id="UP001596492">
    <property type="component" value="Unassembled WGS sequence"/>
</dbReference>
<dbReference type="PROSITE" id="PS51257">
    <property type="entry name" value="PROKAR_LIPOPROTEIN"/>
    <property type="match status" value="1"/>
</dbReference>
<reference evidence="3" key="1">
    <citation type="journal article" date="2019" name="Int. J. Syst. Evol. Microbiol.">
        <title>The Global Catalogue of Microorganisms (GCM) 10K type strain sequencing project: providing services to taxonomists for standard genome sequencing and annotation.</title>
        <authorList>
            <consortium name="The Broad Institute Genomics Platform"/>
            <consortium name="The Broad Institute Genome Sequencing Center for Infectious Disease"/>
            <person name="Wu L."/>
            <person name="Ma J."/>
        </authorList>
    </citation>
    <scope>NUCLEOTIDE SEQUENCE [LARGE SCALE GENOMIC DNA]</scope>
    <source>
        <strain evidence="3">CCUG 51308</strain>
    </source>
</reference>
<keyword evidence="3" id="KW-1185">Reference proteome</keyword>
<protein>
    <submittedName>
        <fullName evidence="2">PepSY-associated TM helix domain-containing protein</fullName>
    </submittedName>
</protein>
<name>A0ABW2ILK1_9PROT</name>
<feature type="transmembrane region" description="Helical" evidence="1">
    <location>
        <begin position="148"/>
        <end position="170"/>
    </location>
</feature>
<gene>
    <name evidence="2" type="ORF">ACFQS8_09070</name>
</gene>
<dbReference type="EMBL" id="JBHTBR010000005">
    <property type="protein sequence ID" value="MFC7291763.1"/>
    <property type="molecule type" value="Genomic_DNA"/>
</dbReference>